<feature type="domain" description="Solute-binding protein family 5" evidence="3">
    <location>
        <begin position="77"/>
        <end position="450"/>
    </location>
</feature>
<comment type="caution">
    <text evidence="4">The sequence shown here is derived from an EMBL/GenBank/DDBJ whole genome shotgun (WGS) entry which is preliminary data.</text>
</comment>
<dbReference type="Gene3D" id="3.10.105.10">
    <property type="entry name" value="Dipeptide-binding Protein, Domain 3"/>
    <property type="match status" value="1"/>
</dbReference>
<evidence type="ECO:0000313" key="5">
    <source>
        <dbReference type="Proteomes" id="UP001165652"/>
    </source>
</evidence>
<name>A0ABT5JD55_RHOTP</name>
<dbReference type="InterPro" id="IPR039424">
    <property type="entry name" value="SBP_5"/>
</dbReference>
<dbReference type="PANTHER" id="PTHR30290:SF83">
    <property type="entry name" value="ABC TRANSPORTER SUBSTRATE-BINDING PROTEIN"/>
    <property type="match status" value="1"/>
</dbReference>
<dbReference type="Proteomes" id="UP001165652">
    <property type="component" value="Unassembled WGS sequence"/>
</dbReference>
<comment type="subcellular location">
    <subcellularLocation>
        <location evidence="1">Periplasm</location>
    </subcellularLocation>
</comment>
<protein>
    <submittedName>
        <fullName evidence="4">ABC transporter substrate-binding protein</fullName>
    </submittedName>
</protein>
<dbReference type="InterPro" id="IPR000914">
    <property type="entry name" value="SBP_5_dom"/>
</dbReference>
<sequence>MRVLLSALSLSLLVAGASGGGTPARAESVVRYGISLADIPLTSGQPDRGAGAYQFTGYTLYDPLVAWEMDVADRPGKLIPGLATKWEVDGTDKKKWIFTLREGVTFHDGSAFDADAVVWNLDKVLNDKAPHFDKRQSAQVKPRLPSVASWRKIDARTVEIATKEIDSFFPYQMLWFLVSSPAQYEKLGRDWDKFAASPSGTGPFKLDKLVPRERAELVKNTAYWNKNRIPKTDRTVLIPMPEALSRTNALLAGQVDLIETPAPDVVPRLKQAGMTIVTNVTPHVWNYHLSQLPGSPWTDVRLRRALNLAIDRDAMLELLNGLAKPAVGQVDPSSPWFGNPSFKIKYDLAEAKRLVKEAGYGPDKPLKTTFVIAQGGTGQMLSLPMNEFLQESFKEIGIQVDFKVVELEALYTYWRKGAKDEMSAGLTANNIAYVTSDPLYAIIRFFHSGQVAPVGVNWGFYKNEKVDAVIDEAKQTFDPKKQDELMAAAHSMVVDDAPLVWVVHDTNPHALSPKVKKFVQAQHWFQDLTTIGLE</sequence>
<dbReference type="RefSeq" id="WP_272778444.1">
    <property type="nucleotide sequence ID" value="NZ_JAQQLI010000029.1"/>
</dbReference>
<evidence type="ECO:0000313" key="4">
    <source>
        <dbReference type="EMBL" id="MDC7787606.1"/>
    </source>
</evidence>
<keyword evidence="5" id="KW-1185">Reference proteome</keyword>
<accession>A0ABT5JD55</accession>
<dbReference type="Gene3D" id="3.90.76.10">
    <property type="entry name" value="Dipeptide-binding Protein, Domain 1"/>
    <property type="match status" value="1"/>
</dbReference>
<organism evidence="4 5">
    <name type="scientific">Rhodoplanes tepidamans</name>
    <name type="common">Rhodoplanes cryptolactis</name>
    <dbReference type="NCBI Taxonomy" id="200616"/>
    <lineage>
        <taxon>Bacteria</taxon>
        <taxon>Pseudomonadati</taxon>
        <taxon>Pseudomonadota</taxon>
        <taxon>Alphaproteobacteria</taxon>
        <taxon>Hyphomicrobiales</taxon>
        <taxon>Nitrobacteraceae</taxon>
        <taxon>Rhodoplanes</taxon>
    </lineage>
</organism>
<dbReference type="SUPFAM" id="SSF53850">
    <property type="entry name" value="Periplasmic binding protein-like II"/>
    <property type="match status" value="1"/>
</dbReference>
<dbReference type="PANTHER" id="PTHR30290">
    <property type="entry name" value="PERIPLASMIC BINDING COMPONENT OF ABC TRANSPORTER"/>
    <property type="match status" value="1"/>
</dbReference>
<reference evidence="4" key="2">
    <citation type="submission" date="2023-02" db="EMBL/GenBank/DDBJ databases">
        <authorList>
            <person name="Rayyan A."/>
            <person name="Meyer T."/>
            <person name="Kyndt J.A."/>
        </authorList>
    </citation>
    <scope>NUCLEOTIDE SEQUENCE</scope>
    <source>
        <strain evidence="4">DSM 9987</strain>
    </source>
</reference>
<dbReference type="Gene3D" id="3.40.190.10">
    <property type="entry name" value="Periplasmic binding protein-like II"/>
    <property type="match status" value="1"/>
</dbReference>
<evidence type="ECO:0000256" key="2">
    <source>
        <dbReference type="ARBA" id="ARBA00005695"/>
    </source>
</evidence>
<dbReference type="InterPro" id="IPR030678">
    <property type="entry name" value="Peptide/Ni-bd"/>
</dbReference>
<comment type="similarity">
    <text evidence="2">Belongs to the bacterial solute-binding protein 5 family.</text>
</comment>
<reference evidence="4" key="1">
    <citation type="journal article" date="2023" name="Microbiol Resour">
        <title>Genome Sequences of Rhodoplanes serenus and Two Thermotolerant Strains, Rhodoplanes tepidamans and 'Rhodoplanes cryptolactis,' Further Refine the Genus.</title>
        <authorList>
            <person name="Rayyan A.A."/>
            <person name="Kyndt J.A."/>
        </authorList>
    </citation>
    <scope>NUCLEOTIDE SEQUENCE</scope>
    <source>
        <strain evidence="4">DSM 9987</strain>
    </source>
</reference>
<evidence type="ECO:0000259" key="3">
    <source>
        <dbReference type="Pfam" id="PF00496"/>
    </source>
</evidence>
<proteinExistence type="inferred from homology"/>
<evidence type="ECO:0000256" key="1">
    <source>
        <dbReference type="ARBA" id="ARBA00004418"/>
    </source>
</evidence>
<gene>
    <name evidence="4" type="ORF">PQJ73_18100</name>
</gene>
<dbReference type="EMBL" id="JAQQLI010000029">
    <property type="protein sequence ID" value="MDC7787606.1"/>
    <property type="molecule type" value="Genomic_DNA"/>
</dbReference>
<dbReference type="Pfam" id="PF00496">
    <property type="entry name" value="SBP_bac_5"/>
    <property type="match status" value="1"/>
</dbReference>
<dbReference type="CDD" id="cd08495">
    <property type="entry name" value="PBP2_NikA_DppA_OppA_like_8"/>
    <property type="match status" value="1"/>
</dbReference>
<dbReference type="PIRSF" id="PIRSF002741">
    <property type="entry name" value="MppA"/>
    <property type="match status" value="1"/>
</dbReference>